<dbReference type="SUPFAM" id="SSF47938">
    <property type="entry name" value="Functional domain of the splicing factor Prp18"/>
    <property type="match status" value="1"/>
</dbReference>
<dbReference type="Gene3D" id="1.20.940.10">
    <property type="entry name" value="Functional domain of the splicing factor Prp18"/>
    <property type="match status" value="1"/>
</dbReference>
<protein>
    <recommendedName>
        <fullName evidence="3">Pre-mRNA-splicing factor 18</fullName>
    </recommendedName>
    <alternativeName>
        <fullName evidence="8">PRP18 homolog</fullName>
    </alternativeName>
</protein>
<dbReference type="AlphaFoldDB" id="A0AAU9WEK8"/>
<dbReference type="FunFam" id="4.10.280.110:FF:000001">
    <property type="entry name" value="pre-mRNA-splicing factor 18 isoform X2"/>
    <property type="match status" value="1"/>
</dbReference>
<dbReference type="GO" id="GO:0005682">
    <property type="term" value="C:U5 snRNP"/>
    <property type="evidence" value="ECO:0007669"/>
    <property type="project" value="TreeGrafter"/>
</dbReference>
<dbReference type="GO" id="GO:0000350">
    <property type="term" value="P:generation of catalytic spliceosome for second transesterification step"/>
    <property type="evidence" value="ECO:0007669"/>
    <property type="project" value="TreeGrafter"/>
</dbReference>
<dbReference type="SUPFAM" id="SSF158230">
    <property type="entry name" value="PRP4-like"/>
    <property type="match status" value="1"/>
</dbReference>
<evidence type="ECO:0000256" key="5">
    <source>
        <dbReference type="ARBA" id="ARBA00022728"/>
    </source>
</evidence>
<dbReference type="PANTHER" id="PTHR13007:SF19">
    <property type="entry name" value="PRE-MRNA-SPLICING FACTOR 18"/>
    <property type="match status" value="1"/>
</dbReference>
<keyword evidence="7" id="KW-0539">Nucleus</keyword>
<evidence type="ECO:0000256" key="6">
    <source>
        <dbReference type="ARBA" id="ARBA00023187"/>
    </source>
</evidence>
<evidence type="ECO:0000256" key="9">
    <source>
        <dbReference type="SAM" id="MobiDB-lite"/>
    </source>
</evidence>
<keyword evidence="12" id="KW-1185">Reference proteome</keyword>
<reference evidence="11 12" key="1">
    <citation type="submission" date="2022-05" db="EMBL/GenBank/DDBJ databases">
        <authorList>
            <consortium name="Genoscope - CEA"/>
            <person name="William W."/>
        </authorList>
    </citation>
    <scope>NUCLEOTIDE SEQUENCE [LARGE SCALE GENOMIC DNA]</scope>
</reference>
<dbReference type="FunFam" id="1.20.940.10:FF:000002">
    <property type="entry name" value="Pre-mRNA processing factor 18"/>
    <property type="match status" value="1"/>
</dbReference>
<dbReference type="GO" id="GO:0016607">
    <property type="term" value="C:nuclear speck"/>
    <property type="evidence" value="ECO:0007669"/>
    <property type="project" value="UniProtKB-SubCell"/>
</dbReference>
<comment type="caution">
    <text evidence="11">The sequence shown here is derived from an EMBL/GenBank/DDBJ whole genome shotgun (WGS) entry which is preliminary data.</text>
</comment>
<dbReference type="GO" id="GO:0071021">
    <property type="term" value="C:U2-type post-spliceosomal complex"/>
    <property type="evidence" value="ECO:0007669"/>
    <property type="project" value="TreeGrafter"/>
</dbReference>
<evidence type="ECO:0000256" key="4">
    <source>
        <dbReference type="ARBA" id="ARBA00022664"/>
    </source>
</evidence>
<proteinExistence type="inferred from homology"/>
<accession>A0AAU9WEK8</accession>
<evidence type="ECO:0000256" key="7">
    <source>
        <dbReference type="ARBA" id="ARBA00023242"/>
    </source>
</evidence>
<evidence type="ECO:0000313" key="11">
    <source>
        <dbReference type="EMBL" id="CAH3112260.1"/>
    </source>
</evidence>
<keyword evidence="5" id="KW-0747">Spliceosome</keyword>
<dbReference type="SMART" id="SM00500">
    <property type="entry name" value="SFM"/>
    <property type="match status" value="1"/>
</dbReference>
<evidence type="ECO:0000256" key="2">
    <source>
        <dbReference type="ARBA" id="ARBA00008137"/>
    </source>
</evidence>
<keyword evidence="6" id="KW-0508">mRNA splicing</keyword>
<feature type="region of interest" description="Disordered" evidence="9">
    <location>
        <begin position="141"/>
        <end position="163"/>
    </location>
</feature>
<comment type="similarity">
    <text evidence="2">Belongs to the PRP18 family.</text>
</comment>
<dbReference type="Gene3D" id="4.10.280.110">
    <property type="entry name" value="Pre-mRNA processing factor 4 domain"/>
    <property type="match status" value="1"/>
</dbReference>
<organism evidence="11 12">
    <name type="scientific">Pocillopora meandrina</name>
    <dbReference type="NCBI Taxonomy" id="46732"/>
    <lineage>
        <taxon>Eukaryota</taxon>
        <taxon>Metazoa</taxon>
        <taxon>Cnidaria</taxon>
        <taxon>Anthozoa</taxon>
        <taxon>Hexacorallia</taxon>
        <taxon>Scleractinia</taxon>
        <taxon>Astrocoeniina</taxon>
        <taxon>Pocilloporidae</taxon>
        <taxon>Pocillopora</taxon>
    </lineage>
</organism>
<dbReference type="Pfam" id="PF02840">
    <property type="entry name" value="Prp18"/>
    <property type="match status" value="1"/>
</dbReference>
<dbReference type="PANTHER" id="PTHR13007">
    <property type="entry name" value="PRE-MRNA SPLICING FACTOR-RELATED"/>
    <property type="match status" value="1"/>
</dbReference>
<dbReference type="InterPro" id="IPR014906">
    <property type="entry name" value="PRP4-like"/>
</dbReference>
<keyword evidence="4" id="KW-0507">mRNA processing</keyword>
<evidence type="ECO:0000313" key="12">
    <source>
        <dbReference type="Proteomes" id="UP001159428"/>
    </source>
</evidence>
<dbReference type="InterPro" id="IPR039979">
    <property type="entry name" value="PRPF18"/>
</dbReference>
<feature type="domain" description="Pre-mRNA processing factor 4 (PRP4)-like" evidence="10">
    <location>
        <begin position="75"/>
        <end position="125"/>
    </location>
</feature>
<sequence length="342" mass="39230">MDSLLAEIDRKRKQIDQNEVTSNKKYFKRGDLTAKQAEDYRKKQEERAGKRAADDDIFAAFKRKKDENEANSALIPREEVIRRLRERAEPIRLFAESDEEACQRLRRIEMLAPEINKGLRNDFKAAMERVDQEYLAELIKQQGGGEQQSSESEESSQVEEDGTTLEDIKELAINMGKGNENLDQDVILKFIQFLLGLWAKDCKTRSDDSKRSLEAKLAGATQRQTESYLKPLLRKLKNKKTPQDILGALTTIIMNLLEREYVKANDSYLQMAIGNAPWPIGVTMVGIHARTGREKIFAQNVAHVLNDETQRKYIQGLKRLMTFCQKKFPADPSKSVEYNAVK</sequence>
<evidence type="ECO:0000256" key="3">
    <source>
        <dbReference type="ARBA" id="ARBA00018242"/>
    </source>
</evidence>
<dbReference type="InterPro" id="IPR004098">
    <property type="entry name" value="Prp18"/>
</dbReference>
<dbReference type="GO" id="GO:0046540">
    <property type="term" value="C:U4/U6 x U5 tri-snRNP complex"/>
    <property type="evidence" value="ECO:0007669"/>
    <property type="project" value="TreeGrafter"/>
</dbReference>
<dbReference type="Proteomes" id="UP001159428">
    <property type="component" value="Unassembled WGS sequence"/>
</dbReference>
<name>A0AAU9WEK8_9CNID</name>
<evidence type="ECO:0000256" key="1">
    <source>
        <dbReference type="ARBA" id="ARBA00004324"/>
    </source>
</evidence>
<dbReference type="EMBL" id="CALNXJ010000013">
    <property type="protein sequence ID" value="CAH3112260.1"/>
    <property type="molecule type" value="Genomic_DNA"/>
</dbReference>
<comment type="subcellular location">
    <subcellularLocation>
        <location evidence="1">Nucleus speckle</location>
    </subcellularLocation>
</comment>
<feature type="compositionally biased region" description="Acidic residues" evidence="9">
    <location>
        <begin position="151"/>
        <end position="163"/>
    </location>
</feature>
<gene>
    <name evidence="11" type="ORF">PMEA_00005049</name>
</gene>
<evidence type="ECO:0000259" key="10">
    <source>
        <dbReference type="SMART" id="SM00500"/>
    </source>
</evidence>
<dbReference type="InterPro" id="IPR036285">
    <property type="entry name" value="PRP4-like_sf"/>
</dbReference>
<dbReference type="Pfam" id="PF08799">
    <property type="entry name" value="PRP4"/>
    <property type="match status" value="1"/>
</dbReference>
<evidence type="ECO:0000256" key="8">
    <source>
        <dbReference type="ARBA" id="ARBA00031388"/>
    </source>
</evidence>